<keyword evidence="2" id="KW-1133">Transmembrane helix</keyword>
<dbReference type="Proteomes" id="UP000316079">
    <property type="component" value="Unassembled WGS sequence"/>
</dbReference>
<evidence type="ECO:0000259" key="3">
    <source>
        <dbReference type="PROSITE" id="PS50033"/>
    </source>
</evidence>
<dbReference type="GO" id="GO:0043130">
    <property type="term" value="F:ubiquitin binding"/>
    <property type="evidence" value="ECO:0007669"/>
    <property type="project" value="TreeGrafter"/>
</dbReference>
<gene>
    <name evidence="4" type="ORF">DNTS_005307</name>
</gene>
<dbReference type="SUPFAM" id="SSF54236">
    <property type="entry name" value="Ubiquitin-like"/>
    <property type="match status" value="1"/>
</dbReference>
<evidence type="ECO:0000256" key="1">
    <source>
        <dbReference type="SAM" id="MobiDB-lite"/>
    </source>
</evidence>
<dbReference type="STRING" id="623744.A0A553QHZ7"/>
<proteinExistence type="predicted"/>
<name>A0A553QHZ7_9TELE</name>
<keyword evidence="5" id="KW-1185">Reference proteome</keyword>
<accession>A0A553QHZ7</accession>
<dbReference type="InterPro" id="IPR050730">
    <property type="entry name" value="UBX_domain-protein"/>
</dbReference>
<evidence type="ECO:0000313" key="4">
    <source>
        <dbReference type="EMBL" id="TRY89555.1"/>
    </source>
</evidence>
<dbReference type="Pfam" id="PF00789">
    <property type="entry name" value="UBX"/>
    <property type="match status" value="1"/>
</dbReference>
<keyword evidence="2" id="KW-0472">Membrane</keyword>
<dbReference type="OrthoDB" id="1920064at2759"/>
<dbReference type="InterPro" id="IPR017247">
    <property type="entry name" value="UBXN8"/>
</dbReference>
<feature type="compositionally biased region" description="Basic and acidic residues" evidence="1">
    <location>
        <begin position="80"/>
        <end position="89"/>
    </location>
</feature>
<dbReference type="AlphaFoldDB" id="A0A553QHZ7"/>
<feature type="domain" description="UBX" evidence="3">
    <location>
        <begin position="193"/>
        <end position="269"/>
    </location>
</feature>
<reference evidence="4 5" key="1">
    <citation type="journal article" date="2019" name="Sci. Data">
        <title>Hybrid genome assembly and annotation of Danionella translucida.</title>
        <authorList>
            <person name="Kadobianskyi M."/>
            <person name="Schulze L."/>
            <person name="Schuelke M."/>
            <person name="Judkewitz B."/>
        </authorList>
    </citation>
    <scope>NUCLEOTIDE SEQUENCE [LARGE SCALE GENOMIC DNA]</scope>
    <source>
        <strain evidence="4 5">Bolton</strain>
    </source>
</reference>
<dbReference type="InterPro" id="IPR001012">
    <property type="entry name" value="UBX_dom"/>
</dbReference>
<organism evidence="4 5">
    <name type="scientific">Danionella cerebrum</name>
    <dbReference type="NCBI Taxonomy" id="2873325"/>
    <lineage>
        <taxon>Eukaryota</taxon>
        <taxon>Metazoa</taxon>
        <taxon>Chordata</taxon>
        <taxon>Craniata</taxon>
        <taxon>Vertebrata</taxon>
        <taxon>Euteleostomi</taxon>
        <taxon>Actinopterygii</taxon>
        <taxon>Neopterygii</taxon>
        <taxon>Teleostei</taxon>
        <taxon>Ostariophysi</taxon>
        <taxon>Cypriniformes</taxon>
        <taxon>Danionidae</taxon>
        <taxon>Danioninae</taxon>
        <taxon>Danionella</taxon>
    </lineage>
</organism>
<sequence length="277" mass="31602">MSNSCTILLVLLVGFCFISWKHSLIGVSDALKLAGRGLIFLGLCTWMIYIIPRMKFFFFPVSQELPEIPPPDPYKQNQENARRIQQDQHNDKASGYAERVLKPRQEASLQQKIERCYRMTGETWKLSPGFAVGHSVFQGEGEEIFEDVNADESPNQGAKRRRNLKQTLNQLPTKQEVPKQKKVIVLPDEPTEDTEGAVQIALRCPGRRTIHRRFLKSWSSQFLCDWMLKAGFHPAIYSLYSSFPRTEVLTAADVSLEEAGIHTNTLLNVEEREAHKA</sequence>
<dbReference type="PROSITE" id="PS50033">
    <property type="entry name" value="UBX"/>
    <property type="match status" value="1"/>
</dbReference>
<dbReference type="Gene3D" id="3.10.20.90">
    <property type="entry name" value="Phosphatidylinositol 3-kinase Catalytic Subunit, Chain A, domain 1"/>
    <property type="match status" value="1"/>
</dbReference>
<dbReference type="PANTHER" id="PTHR23322">
    <property type="entry name" value="FAS-ASSOCIATED PROTEIN"/>
    <property type="match status" value="1"/>
</dbReference>
<dbReference type="GO" id="GO:0036503">
    <property type="term" value="P:ERAD pathway"/>
    <property type="evidence" value="ECO:0007669"/>
    <property type="project" value="InterPro"/>
</dbReference>
<dbReference type="PANTHER" id="PTHR23322:SF105">
    <property type="entry name" value="UBX DOMAIN-CONTAINING PROTEIN 8"/>
    <property type="match status" value="1"/>
</dbReference>
<evidence type="ECO:0000256" key="2">
    <source>
        <dbReference type="SAM" id="Phobius"/>
    </source>
</evidence>
<comment type="caution">
    <text evidence="4">The sequence shown here is derived from an EMBL/GenBank/DDBJ whole genome shotgun (WGS) entry which is preliminary data.</text>
</comment>
<feature type="transmembrane region" description="Helical" evidence="2">
    <location>
        <begin position="33"/>
        <end position="51"/>
    </location>
</feature>
<dbReference type="EMBL" id="SRMA01025960">
    <property type="protein sequence ID" value="TRY89555.1"/>
    <property type="molecule type" value="Genomic_DNA"/>
</dbReference>
<feature type="region of interest" description="Disordered" evidence="1">
    <location>
        <begin position="69"/>
        <end position="89"/>
    </location>
</feature>
<protein>
    <recommendedName>
        <fullName evidence="3">UBX domain-containing protein</fullName>
    </recommendedName>
</protein>
<dbReference type="InterPro" id="IPR029071">
    <property type="entry name" value="Ubiquitin-like_domsf"/>
</dbReference>
<evidence type="ECO:0000313" key="5">
    <source>
        <dbReference type="Proteomes" id="UP000316079"/>
    </source>
</evidence>
<keyword evidence="2" id="KW-0812">Transmembrane</keyword>
<dbReference type="PIRSF" id="PIRSF037632">
    <property type="entry name" value="UBX_Rep6"/>
    <property type="match status" value="1"/>
</dbReference>